<feature type="compositionally biased region" description="Low complexity" evidence="1">
    <location>
        <begin position="484"/>
        <end position="499"/>
    </location>
</feature>
<feature type="region of interest" description="Disordered" evidence="1">
    <location>
        <begin position="266"/>
        <end position="499"/>
    </location>
</feature>
<feature type="compositionally biased region" description="Basic and acidic residues" evidence="1">
    <location>
        <begin position="398"/>
        <end position="412"/>
    </location>
</feature>
<dbReference type="PANTHER" id="PTHR21579:SF20">
    <property type="entry name" value="PROTEIN TINCAR"/>
    <property type="match status" value="1"/>
</dbReference>
<feature type="transmembrane region" description="Helical" evidence="2">
    <location>
        <begin position="99"/>
        <end position="124"/>
    </location>
</feature>
<proteinExistence type="predicted"/>
<sequence>MFTSLTFLAETLWRTDIDFLFTEERAHMSDIMGSINITNVVANSSGSRVVVPTPNPPPGGWGSETSLSLAFVNFVLALLTFGIRYASVFWYTNKALTTVFALQLLALFLNSVLGYSAFSCLYKVCYNSPTYINVQLALGCSANLGLYVAGSAVMLISTMTVFEYGSHYFAEKLRIVERKHRGNGDSFVKQTIVGPVIYDLVNLYRPTTDRLVLTGLVCEVCYMVLWIALWFCLTVKQRWQFRILDYVPLGQPLFMIQDDQIVKNPTFDRASGSGSGDANTSLEMDSLPRSRRRSRTGESPPGYLDVVNNDGDGTVPDHDPANSEEGTEDSDNVNVADGVADIDCLPTLPNGGAMRKGVRHGGRRNGGQRVTFDESVRSNNSDRGASGGSGDYAGQLSRQDDGSRHMNVKVDVHNNSLTRPSSGSASAMSHGAAGGVGGGGDAPDSRSGDKVKESSRAASSYKEQRRNMQLGNYGSLDRQNLEYPASSSGAGAPPSTSAAVTNGVRDIDLGAGGGLNVLQDRDNYSDKRRGIVEGELGEVTLRLDDSMDSGVRSSKRGSTVSENSSLPSITENGQLNIAGVSGADKTGGGGGRHGGGKMDYLTIDKAGEHGFPRHLHIVPRKAEIGRRDSANYSLTSSQETSSNDSDHGQGLCSQYSLVAARWSLSCQPFCKRGRNSPRVQLLLVRRRECCGECRSVRPAVMSDTLSEGRRGRYEITSLLTTEEDGLDTKLEGNSGTAIVSPVAAFDAYALLKKQFQQPPRETWLELIMLWNYPITWYRMVLSLTAQATKAKVNVPYLYFLYSSVMWTHVATVVDPADTVR</sequence>
<keyword evidence="2" id="KW-0812">Transmembrane</keyword>
<feature type="compositionally biased region" description="Polar residues" evidence="1">
    <location>
        <begin position="556"/>
        <end position="570"/>
    </location>
</feature>
<evidence type="ECO:0000313" key="3">
    <source>
        <dbReference type="EMBL" id="KAK7447318.1"/>
    </source>
</evidence>
<feature type="transmembrane region" description="Helical" evidence="2">
    <location>
        <begin position="67"/>
        <end position="87"/>
    </location>
</feature>
<keyword evidence="2" id="KW-0472">Membrane</keyword>
<evidence type="ECO:0000256" key="2">
    <source>
        <dbReference type="SAM" id="Phobius"/>
    </source>
</evidence>
<name>A0ABD0J0X8_9CAEN</name>
<dbReference type="EMBL" id="JACVVK020000773">
    <property type="protein sequence ID" value="KAK7447318.1"/>
    <property type="molecule type" value="Genomic_DNA"/>
</dbReference>
<dbReference type="AlphaFoldDB" id="A0ABD0J0X8"/>
<protein>
    <submittedName>
        <fullName evidence="3">Uncharacterized protein</fullName>
    </submittedName>
</protein>
<evidence type="ECO:0000256" key="1">
    <source>
        <dbReference type="SAM" id="MobiDB-lite"/>
    </source>
</evidence>
<comment type="caution">
    <text evidence="3">The sequence shown here is derived from an EMBL/GenBank/DDBJ whole genome shotgun (WGS) entry which is preliminary data.</text>
</comment>
<evidence type="ECO:0000313" key="4">
    <source>
        <dbReference type="Proteomes" id="UP001519460"/>
    </source>
</evidence>
<reference evidence="3 4" key="1">
    <citation type="journal article" date="2023" name="Sci. Data">
        <title>Genome assembly of the Korean intertidal mud-creeper Batillaria attramentaria.</title>
        <authorList>
            <person name="Patra A.K."/>
            <person name="Ho P.T."/>
            <person name="Jun S."/>
            <person name="Lee S.J."/>
            <person name="Kim Y."/>
            <person name="Won Y.J."/>
        </authorList>
    </citation>
    <scope>NUCLEOTIDE SEQUENCE [LARGE SCALE GENOMIC DNA]</scope>
    <source>
        <strain evidence="3">Wonlab-2016</strain>
    </source>
</reference>
<dbReference type="InterPro" id="IPR053291">
    <property type="entry name" value="Ommatidial_diff-associated"/>
</dbReference>
<gene>
    <name evidence="3" type="ORF">BaRGS_00040203</name>
</gene>
<feature type="compositionally biased region" description="Gly residues" evidence="1">
    <location>
        <begin position="432"/>
        <end position="441"/>
    </location>
</feature>
<accession>A0ABD0J0X8</accession>
<keyword evidence="2" id="KW-1133">Transmembrane helix</keyword>
<keyword evidence="4" id="KW-1185">Reference proteome</keyword>
<feature type="region of interest" description="Disordered" evidence="1">
    <location>
        <begin position="547"/>
        <end position="570"/>
    </location>
</feature>
<feature type="compositionally biased region" description="Low complexity" evidence="1">
    <location>
        <begin position="421"/>
        <end position="431"/>
    </location>
</feature>
<organism evidence="3 4">
    <name type="scientific">Batillaria attramentaria</name>
    <dbReference type="NCBI Taxonomy" id="370345"/>
    <lineage>
        <taxon>Eukaryota</taxon>
        <taxon>Metazoa</taxon>
        <taxon>Spiralia</taxon>
        <taxon>Lophotrochozoa</taxon>
        <taxon>Mollusca</taxon>
        <taxon>Gastropoda</taxon>
        <taxon>Caenogastropoda</taxon>
        <taxon>Sorbeoconcha</taxon>
        <taxon>Cerithioidea</taxon>
        <taxon>Batillariidae</taxon>
        <taxon>Batillaria</taxon>
    </lineage>
</organism>
<dbReference type="PANTHER" id="PTHR21579">
    <property type="entry name" value="PROTEIN TINCAR"/>
    <property type="match status" value="1"/>
</dbReference>
<feature type="compositionally biased region" description="Basic and acidic residues" evidence="1">
    <location>
        <begin position="443"/>
        <end position="455"/>
    </location>
</feature>
<feature type="transmembrane region" description="Helical" evidence="2">
    <location>
        <begin position="144"/>
        <end position="165"/>
    </location>
</feature>
<dbReference type="Proteomes" id="UP001519460">
    <property type="component" value="Unassembled WGS sequence"/>
</dbReference>
<feature type="transmembrane region" description="Helical" evidence="2">
    <location>
        <begin position="211"/>
        <end position="233"/>
    </location>
</feature>